<dbReference type="InterPro" id="IPR039223">
    <property type="entry name" value="AATF/Bfr2"/>
</dbReference>
<reference evidence="3 4" key="1">
    <citation type="journal article" date="2017" name="Mol. Biol. Evol.">
        <title>The 4-celled Tetrabaena socialis nuclear genome reveals the essential components for genetic control of cell number at the origin of multicellularity in the volvocine lineage.</title>
        <authorList>
            <person name="Featherston J."/>
            <person name="Arakaki Y."/>
            <person name="Hanschen E.R."/>
            <person name="Ferris P.J."/>
            <person name="Michod R.E."/>
            <person name="Olson B.J.S.C."/>
            <person name="Nozaki H."/>
            <person name="Durand P.M."/>
        </authorList>
    </citation>
    <scope>NUCLEOTIDE SEQUENCE [LARGE SCALE GENOMIC DNA]</scope>
    <source>
        <strain evidence="3 4">NIES-571</strain>
    </source>
</reference>
<protein>
    <recommendedName>
        <fullName evidence="2">AATF leucine zipper-containing domain-containing protein</fullName>
    </recommendedName>
</protein>
<name>A0A2J7ZNV9_9CHLO</name>
<proteinExistence type="predicted"/>
<dbReference type="GO" id="GO:0005730">
    <property type="term" value="C:nucleolus"/>
    <property type="evidence" value="ECO:0007669"/>
    <property type="project" value="TreeGrafter"/>
</dbReference>
<dbReference type="PANTHER" id="PTHR15565">
    <property type="entry name" value="AATF PROTEIN APOPTOSIS ANTAGONIZING TRANSCRIPTION FACTOR"/>
    <property type="match status" value="1"/>
</dbReference>
<evidence type="ECO:0000313" key="4">
    <source>
        <dbReference type="Proteomes" id="UP000236333"/>
    </source>
</evidence>
<dbReference type="PANTHER" id="PTHR15565:SF0">
    <property type="entry name" value="PROTEIN AATF"/>
    <property type="match status" value="1"/>
</dbReference>
<dbReference type="AlphaFoldDB" id="A0A2J7ZNV9"/>
<feature type="region of interest" description="Disordered" evidence="1">
    <location>
        <begin position="388"/>
        <end position="413"/>
    </location>
</feature>
<feature type="domain" description="AATF leucine zipper-containing" evidence="2">
    <location>
        <begin position="10"/>
        <end position="149"/>
    </location>
</feature>
<feature type="compositionally biased region" description="Acidic residues" evidence="1">
    <location>
        <begin position="227"/>
        <end position="249"/>
    </location>
</feature>
<keyword evidence="4" id="KW-1185">Reference proteome</keyword>
<evidence type="ECO:0000313" key="3">
    <source>
        <dbReference type="EMBL" id="PNH01955.1"/>
    </source>
</evidence>
<gene>
    <name evidence="3" type="ORF">TSOC_012099</name>
</gene>
<accession>A0A2J7ZNV9</accession>
<sequence>MRTSRRSKAVLYERALEQRILLQRCLQASNGLPRAQTHALLASTQPEVQEGFTRLASAARDTLAQLLDLQHTLLARTAGVTLPAHDAAAAAAAAAARAAKRPRQDAPAAAPGTLAPASSGADALWERISSHHAALAPYRDASLDSWHRRTVLSSGGGGGALRSGGLRALNQSVSSQVAALMRDPGEGACVYVWRRAPEKAMRLRGEIALEDAAYRGRKTSRAAMFGEQEEEQEEESGDDGLEFSSDDDGLANGHGPGSSEGDDGDEGEEGEEDVEGEGEEGEDEGEDELAGALGSGSGSDLGTDDDDAEGGAGSESEEDAAAASRAKKKARAPGKLANGTAAAAPAGGAAAKRKRGEAAGGGGELEALEAELEALQQDDEQQLASLRLKGERDRSKGVAVRHQQAPDPGLQPL</sequence>
<feature type="compositionally biased region" description="Acidic residues" evidence="1">
    <location>
        <begin position="302"/>
        <end position="320"/>
    </location>
</feature>
<dbReference type="Pfam" id="PF13339">
    <property type="entry name" value="AATF-Che1"/>
    <property type="match status" value="1"/>
</dbReference>
<dbReference type="EMBL" id="PGGS01000752">
    <property type="protein sequence ID" value="PNH01955.1"/>
    <property type="molecule type" value="Genomic_DNA"/>
</dbReference>
<evidence type="ECO:0000259" key="2">
    <source>
        <dbReference type="Pfam" id="PF13339"/>
    </source>
</evidence>
<dbReference type="OrthoDB" id="5783963at2759"/>
<dbReference type="InterPro" id="IPR025160">
    <property type="entry name" value="AATF"/>
</dbReference>
<dbReference type="Proteomes" id="UP000236333">
    <property type="component" value="Unassembled WGS sequence"/>
</dbReference>
<organism evidence="3 4">
    <name type="scientific">Tetrabaena socialis</name>
    <dbReference type="NCBI Taxonomy" id="47790"/>
    <lineage>
        <taxon>Eukaryota</taxon>
        <taxon>Viridiplantae</taxon>
        <taxon>Chlorophyta</taxon>
        <taxon>core chlorophytes</taxon>
        <taxon>Chlorophyceae</taxon>
        <taxon>CS clade</taxon>
        <taxon>Chlamydomonadales</taxon>
        <taxon>Tetrabaenaceae</taxon>
        <taxon>Tetrabaena</taxon>
    </lineage>
</organism>
<feature type="compositionally biased region" description="Low complexity" evidence="1">
    <location>
        <begin position="333"/>
        <end position="350"/>
    </location>
</feature>
<comment type="caution">
    <text evidence="3">The sequence shown here is derived from an EMBL/GenBank/DDBJ whole genome shotgun (WGS) entry which is preliminary data.</text>
</comment>
<feature type="region of interest" description="Disordered" evidence="1">
    <location>
        <begin position="223"/>
        <end position="365"/>
    </location>
</feature>
<feature type="compositionally biased region" description="Acidic residues" evidence="1">
    <location>
        <begin position="260"/>
        <end position="289"/>
    </location>
</feature>
<evidence type="ECO:0000256" key="1">
    <source>
        <dbReference type="SAM" id="MobiDB-lite"/>
    </source>
</evidence>